<organism evidence="2 3">
    <name type="scientific">Brevibacillus antibioticus</name>
    <dbReference type="NCBI Taxonomy" id="2570228"/>
    <lineage>
        <taxon>Bacteria</taxon>
        <taxon>Bacillati</taxon>
        <taxon>Bacillota</taxon>
        <taxon>Bacilli</taxon>
        <taxon>Bacillales</taxon>
        <taxon>Paenibacillaceae</taxon>
        <taxon>Brevibacillus</taxon>
    </lineage>
</organism>
<protein>
    <recommendedName>
        <fullName evidence="1">ATP-grasp domain-containing protein</fullName>
    </recommendedName>
</protein>
<evidence type="ECO:0000259" key="1">
    <source>
        <dbReference type="Pfam" id="PF14243"/>
    </source>
</evidence>
<dbReference type="InterPro" id="IPR025643">
    <property type="entry name" value="R2K_3"/>
</dbReference>
<dbReference type="EMBL" id="SZNK01000001">
    <property type="protein sequence ID" value="TKI59092.1"/>
    <property type="molecule type" value="Genomic_DNA"/>
</dbReference>
<dbReference type="Proteomes" id="UP000307841">
    <property type="component" value="Unassembled WGS sequence"/>
</dbReference>
<proteinExistence type="predicted"/>
<dbReference type="Pfam" id="PF14243">
    <property type="entry name" value="R2K_3"/>
    <property type="match status" value="1"/>
</dbReference>
<comment type="caution">
    <text evidence="2">The sequence shown here is derived from an EMBL/GenBank/DDBJ whole genome shotgun (WGS) entry which is preliminary data.</text>
</comment>
<keyword evidence="3" id="KW-1185">Reference proteome</keyword>
<feature type="domain" description="ATP-grasp" evidence="1">
    <location>
        <begin position="139"/>
        <end position="291"/>
    </location>
</feature>
<dbReference type="OrthoDB" id="5355744at2"/>
<sequence>MKVLFCSQPFQENKVDETYEYEYTCAKQLGLDIHLISLEQLIYQDNPLAAVKQIQPSPEKVLAIYRGWMLKPFLYQKLYDALLAKNIVLINTPEKYVHCHYLPESYGVIKDFTPLSVWLHKKEIDASFQNVYRIVNRFGQAPIMIKDYVKSRKHDWNEACYIPDASDKEKVQQVTSRFLELQQDELNEGVVFREFVKLQFLTHHSQSNMPLSQEYRVFFLDGEPMYMANYWEEGQYDDTPPDLQPFLEVAKKIKSRFFTMDIAKLENGSWTILELGDAQVSALPEQADRCEFFTRLKRKLP</sequence>
<name>A0A4U2YFX2_9BACL</name>
<dbReference type="AlphaFoldDB" id="A0A4U2YFX2"/>
<gene>
    <name evidence="2" type="ORF">E8L90_28900</name>
</gene>
<reference evidence="2 3" key="1">
    <citation type="submission" date="2019-04" db="EMBL/GenBank/DDBJ databases">
        <title>Whole genome sequencing of Brevibacillus sp. TGS2-1.</title>
        <authorList>
            <person name="Choi A."/>
        </authorList>
    </citation>
    <scope>NUCLEOTIDE SEQUENCE [LARGE SCALE GENOMIC DNA]</scope>
    <source>
        <strain evidence="2 3">TGS2-1</strain>
    </source>
</reference>
<dbReference type="RefSeq" id="WP_137032958.1">
    <property type="nucleotide sequence ID" value="NZ_SZNK01000001.1"/>
</dbReference>
<accession>A0A4U2YFX2</accession>
<evidence type="ECO:0000313" key="2">
    <source>
        <dbReference type="EMBL" id="TKI59092.1"/>
    </source>
</evidence>
<evidence type="ECO:0000313" key="3">
    <source>
        <dbReference type="Proteomes" id="UP000307841"/>
    </source>
</evidence>